<evidence type="ECO:0000313" key="11">
    <source>
        <dbReference type="EMBL" id="OWT61860.1"/>
    </source>
</evidence>
<evidence type="ECO:0000256" key="4">
    <source>
        <dbReference type="ARBA" id="ARBA00022679"/>
    </source>
</evidence>
<keyword evidence="8 9" id="KW-0012">Acyltransferase</keyword>
<evidence type="ECO:0000256" key="9">
    <source>
        <dbReference type="HAMAP-Rule" id="MF_01148"/>
    </source>
</evidence>
<dbReference type="Proteomes" id="UP000214603">
    <property type="component" value="Unassembled WGS sequence"/>
</dbReference>
<dbReference type="InterPro" id="IPR003010">
    <property type="entry name" value="C-N_Hydrolase"/>
</dbReference>
<dbReference type="Pfam" id="PF20154">
    <property type="entry name" value="LNT_N"/>
    <property type="match status" value="1"/>
</dbReference>
<comment type="pathway">
    <text evidence="9">Protein modification; lipoprotein biosynthesis (N-acyl transfer).</text>
</comment>
<dbReference type="GO" id="GO:0005886">
    <property type="term" value="C:plasma membrane"/>
    <property type="evidence" value="ECO:0007669"/>
    <property type="project" value="UniProtKB-SubCell"/>
</dbReference>
<dbReference type="PANTHER" id="PTHR38686">
    <property type="entry name" value="APOLIPOPROTEIN N-ACYLTRANSFERASE"/>
    <property type="match status" value="1"/>
</dbReference>
<feature type="transmembrane region" description="Helical" evidence="9">
    <location>
        <begin position="46"/>
        <end position="66"/>
    </location>
</feature>
<keyword evidence="12" id="KW-1185">Reference proteome</keyword>
<dbReference type="GO" id="GO:0016410">
    <property type="term" value="F:N-acyltransferase activity"/>
    <property type="evidence" value="ECO:0007669"/>
    <property type="project" value="UniProtKB-UniRule"/>
</dbReference>
<gene>
    <name evidence="9" type="primary">lnt</name>
    <name evidence="11" type="ORF">CEY11_08485</name>
</gene>
<evidence type="ECO:0000256" key="3">
    <source>
        <dbReference type="ARBA" id="ARBA00022475"/>
    </source>
</evidence>
<feature type="transmembrane region" description="Helical" evidence="9">
    <location>
        <begin position="118"/>
        <end position="138"/>
    </location>
</feature>
<feature type="transmembrane region" description="Helical" evidence="9">
    <location>
        <begin position="158"/>
        <end position="185"/>
    </location>
</feature>
<accession>A0A225MPK2</accession>
<evidence type="ECO:0000256" key="6">
    <source>
        <dbReference type="ARBA" id="ARBA00022989"/>
    </source>
</evidence>
<evidence type="ECO:0000256" key="2">
    <source>
        <dbReference type="ARBA" id="ARBA00010065"/>
    </source>
</evidence>
<keyword evidence="11" id="KW-0449">Lipoprotein</keyword>
<keyword evidence="5 9" id="KW-0812">Transmembrane</keyword>
<feature type="domain" description="CN hydrolase" evidence="10">
    <location>
        <begin position="231"/>
        <end position="492"/>
    </location>
</feature>
<dbReference type="EC" id="2.3.1.269" evidence="9"/>
<dbReference type="OrthoDB" id="9804277at2"/>
<dbReference type="HAMAP" id="MF_01148">
    <property type="entry name" value="Lnt"/>
    <property type="match status" value="1"/>
</dbReference>
<comment type="catalytic activity">
    <reaction evidence="9">
        <text>N-terminal S-1,2-diacyl-sn-glyceryl-L-cysteinyl-[lipoprotein] + a glycerophospholipid = N-acyl-S-1,2-diacyl-sn-glyceryl-L-cysteinyl-[lipoprotein] + a 2-acyl-sn-glycero-3-phospholipid + H(+)</text>
        <dbReference type="Rhea" id="RHEA:48228"/>
        <dbReference type="Rhea" id="RHEA-COMP:14681"/>
        <dbReference type="Rhea" id="RHEA-COMP:14684"/>
        <dbReference type="ChEBI" id="CHEBI:15378"/>
        <dbReference type="ChEBI" id="CHEBI:136912"/>
        <dbReference type="ChEBI" id="CHEBI:140656"/>
        <dbReference type="ChEBI" id="CHEBI:140657"/>
        <dbReference type="ChEBI" id="CHEBI:140660"/>
        <dbReference type="EC" id="2.3.1.269"/>
    </reaction>
</comment>
<evidence type="ECO:0000259" key="10">
    <source>
        <dbReference type="PROSITE" id="PS50263"/>
    </source>
</evidence>
<protein>
    <recommendedName>
        <fullName evidence="9">Apolipoprotein N-acyltransferase</fullName>
        <shortName evidence="9">ALP N-acyltransferase</shortName>
        <ecNumber evidence="9">2.3.1.269</ecNumber>
    </recommendedName>
</protein>
<dbReference type="PANTHER" id="PTHR38686:SF1">
    <property type="entry name" value="APOLIPOPROTEIN N-ACYLTRANSFERASE"/>
    <property type="match status" value="1"/>
</dbReference>
<keyword evidence="3 9" id="KW-1003">Cell membrane</keyword>
<dbReference type="Gene3D" id="3.60.110.10">
    <property type="entry name" value="Carbon-nitrogen hydrolase"/>
    <property type="match status" value="1"/>
</dbReference>
<dbReference type="CDD" id="cd07571">
    <property type="entry name" value="ALP_N-acyl_transferase"/>
    <property type="match status" value="1"/>
</dbReference>
<evidence type="ECO:0000256" key="7">
    <source>
        <dbReference type="ARBA" id="ARBA00023136"/>
    </source>
</evidence>
<comment type="subcellular location">
    <subcellularLocation>
        <location evidence="1 9">Cell membrane</location>
        <topology evidence="1 9">Multi-pass membrane protein</topology>
    </subcellularLocation>
</comment>
<dbReference type="Pfam" id="PF00795">
    <property type="entry name" value="CN_hydrolase"/>
    <property type="match status" value="1"/>
</dbReference>
<dbReference type="SUPFAM" id="SSF56317">
    <property type="entry name" value="Carbon-nitrogen hydrolase"/>
    <property type="match status" value="1"/>
</dbReference>
<name>A0A225MPK2_9BURK</name>
<feature type="transmembrane region" description="Helical" evidence="9">
    <location>
        <begin position="197"/>
        <end position="219"/>
    </location>
</feature>
<dbReference type="InterPro" id="IPR004563">
    <property type="entry name" value="Apolipo_AcylTrfase"/>
</dbReference>
<sequence>MLLLGAVHALSFAPGPLPSWCLPFVQIFALAILAAMVFGSSTPRRAAAAGFCFGLADFSVGLYWLYISMHSYGGLAAPLSAAGVLLLAAGLSLYTALAAAASRWLSGRHLHGRADFRWQLLIAAVWASTWAGAEWLRGTLFTGFPWLNIGYAHVEGVLASWAPVVGVYGVAWLAAFASGAIALMARSRNGANDASAAVALAAAIIIGLAGILLSHVVWFKQHGQPMIVRLVQGAVPQSEKFDPQLMHQGIETYMRLAALPPQPGDGGPDLIVLPETVMPVFQDRIAPQVWEQWLDIARTRGADILMGIPLHKNLDGRDRYTNSAIVIDRYTPLSTLGAGALRMHYDKHHLVPFGEFVPAGFHWFIDMLQIPLGDFNRGAPRQPLFVIHGQNIAPDICYEDLFGEEIIRSVRDSELHGPGANILINISNLAWFGHSWALRQHLQIARMRALETARPMLAATNTGTTAAIAPDGSVGAALPPLRKGVLDVEVQGTTGLTPYVRWGNAPVLIWIGLLLLLGLSLRKYQPGGPQSSVTEDE</sequence>
<comment type="caution">
    <text evidence="11">The sequence shown here is derived from an EMBL/GenBank/DDBJ whole genome shotgun (WGS) entry which is preliminary data.</text>
</comment>
<dbReference type="GO" id="GO:0042158">
    <property type="term" value="P:lipoprotein biosynthetic process"/>
    <property type="evidence" value="ECO:0007669"/>
    <property type="project" value="UniProtKB-UniRule"/>
</dbReference>
<dbReference type="EMBL" id="NJIH01000004">
    <property type="protein sequence ID" value="OWT61860.1"/>
    <property type="molecule type" value="Genomic_DNA"/>
</dbReference>
<evidence type="ECO:0000313" key="12">
    <source>
        <dbReference type="Proteomes" id="UP000214603"/>
    </source>
</evidence>
<dbReference type="NCBIfam" id="TIGR00546">
    <property type="entry name" value="lnt"/>
    <property type="match status" value="1"/>
</dbReference>
<keyword evidence="6 9" id="KW-1133">Transmembrane helix</keyword>
<evidence type="ECO:0000256" key="1">
    <source>
        <dbReference type="ARBA" id="ARBA00004651"/>
    </source>
</evidence>
<comment type="function">
    <text evidence="9">Catalyzes the phospholipid dependent N-acylation of the N-terminal cysteine of apolipoprotein, the last step in lipoprotein maturation.</text>
</comment>
<evidence type="ECO:0000256" key="5">
    <source>
        <dbReference type="ARBA" id="ARBA00022692"/>
    </source>
</evidence>
<dbReference type="AlphaFoldDB" id="A0A225MPK2"/>
<evidence type="ECO:0000256" key="8">
    <source>
        <dbReference type="ARBA" id="ARBA00023315"/>
    </source>
</evidence>
<keyword evidence="7 9" id="KW-0472">Membrane</keyword>
<dbReference type="PROSITE" id="PS50263">
    <property type="entry name" value="CN_HYDROLASE"/>
    <property type="match status" value="1"/>
</dbReference>
<proteinExistence type="inferred from homology"/>
<feature type="transmembrane region" description="Helical" evidence="9">
    <location>
        <begin position="20"/>
        <end position="39"/>
    </location>
</feature>
<dbReference type="InterPro" id="IPR036526">
    <property type="entry name" value="C-N_Hydrolase_sf"/>
</dbReference>
<comment type="similarity">
    <text evidence="2 9">Belongs to the CN hydrolase family. Apolipoprotein N-acyltransferase subfamily.</text>
</comment>
<dbReference type="InterPro" id="IPR045378">
    <property type="entry name" value="LNT_N"/>
</dbReference>
<keyword evidence="4 9" id="KW-0808">Transferase</keyword>
<feature type="transmembrane region" description="Helical" evidence="9">
    <location>
        <begin position="72"/>
        <end position="97"/>
    </location>
</feature>
<organism evidence="11 12">
    <name type="scientific">Candidimonas nitroreducens</name>
    <dbReference type="NCBI Taxonomy" id="683354"/>
    <lineage>
        <taxon>Bacteria</taxon>
        <taxon>Pseudomonadati</taxon>
        <taxon>Pseudomonadota</taxon>
        <taxon>Betaproteobacteria</taxon>
        <taxon>Burkholderiales</taxon>
        <taxon>Alcaligenaceae</taxon>
        <taxon>Candidimonas</taxon>
    </lineage>
</organism>
<reference evidence="12" key="1">
    <citation type="submission" date="2017-06" db="EMBL/GenBank/DDBJ databases">
        <title>Herbaspirillum phytohormonus sp. nov., isolated from the root nodule of Robinia pseudoacacia in lead-zinc mine.</title>
        <authorList>
            <person name="Fan M."/>
            <person name="Lin Y."/>
        </authorList>
    </citation>
    <scope>NUCLEOTIDE SEQUENCE [LARGE SCALE GENOMIC DNA]</scope>
    <source>
        <strain evidence="12">SC-089</strain>
    </source>
</reference>
<dbReference type="UniPathway" id="UPA00666"/>